<evidence type="ECO:0000256" key="2">
    <source>
        <dbReference type="ARBA" id="ARBA00023015"/>
    </source>
</evidence>
<feature type="domain" description="HTH lysR-type" evidence="5">
    <location>
        <begin position="8"/>
        <end position="65"/>
    </location>
</feature>
<dbReference type="Gene3D" id="3.40.190.290">
    <property type="match status" value="1"/>
</dbReference>
<dbReference type="Proteomes" id="UP000013940">
    <property type="component" value="Chromosome"/>
</dbReference>
<dbReference type="InterPro" id="IPR000847">
    <property type="entry name" value="LysR_HTH_N"/>
</dbReference>
<organism evidence="6 7">
    <name type="scientific">Pseudomonas protegens (strain DSM 19095 / LMG 27888 / CFBP 6595 / CHA0)</name>
    <dbReference type="NCBI Taxonomy" id="1124983"/>
    <lineage>
        <taxon>Bacteria</taxon>
        <taxon>Pseudomonadati</taxon>
        <taxon>Pseudomonadota</taxon>
        <taxon>Gammaproteobacteria</taxon>
        <taxon>Pseudomonadales</taxon>
        <taxon>Pseudomonadaceae</taxon>
        <taxon>Pseudomonas</taxon>
    </lineage>
</organism>
<dbReference type="PANTHER" id="PTHR30126">
    <property type="entry name" value="HTH-TYPE TRANSCRIPTIONAL REGULATOR"/>
    <property type="match status" value="1"/>
</dbReference>
<dbReference type="SUPFAM" id="SSF53850">
    <property type="entry name" value="Periplasmic binding protein-like II"/>
    <property type="match status" value="1"/>
</dbReference>
<evidence type="ECO:0000313" key="6">
    <source>
        <dbReference type="EMBL" id="AGL85261.1"/>
    </source>
</evidence>
<dbReference type="Gene3D" id="1.10.10.10">
    <property type="entry name" value="Winged helix-like DNA-binding domain superfamily/Winged helix DNA-binding domain"/>
    <property type="match status" value="1"/>
</dbReference>
<keyword evidence="4" id="KW-0804">Transcription</keyword>
<dbReference type="InterPro" id="IPR005119">
    <property type="entry name" value="LysR_subst-bd"/>
</dbReference>
<keyword evidence="3" id="KW-0238">DNA-binding</keyword>
<accession>A0A2C9ENR7</accession>
<dbReference type="HOGENOM" id="CLU_039613_0_0_6"/>
<dbReference type="SUPFAM" id="SSF46785">
    <property type="entry name" value="Winged helix' DNA-binding domain"/>
    <property type="match status" value="1"/>
</dbReference>
<keyword evidence="2" id="KW-0805">Transcription regulation</keyword>
<protein>
    <submittedName>
        <fullName evidence="6">Transcriptional regulator, LysR family</fullName>
    </submittedName>
</protein>
<evidence type="ECO:0000256" key="3">
    <source>
        <dbReference type="ARBA" id="ARBA00023125"/>
    </source>
</evidence>
<gene>
    <name evidence="6" type="ORF">PFLCHA0_c34920</name>
</gene>
<dbReference type="GO" id="GO:0000976">
    <property type="term" value="F:transcription cis-regulatory region binding"/>
    <property type="evidence" value="ECO:0007669"/>
    <property type="project" value="TreeGrafter"/>
</dbReference>
<reference evidence="7" key="1">
    <citation type="journal article" date="2014" name="Genome Announc.">
        <title>Full-genome sequence of the plant growth-promoting bacterium Pseudomonas protegens CHA0.</title>
        <authorList>
            <person name="Jousset A."/>
            <person name="Schuldes J."/>
            <person name="Keel C."/>
            <person name="Maurhofer M."/>
            <person name="Daniel R."/>
            <person name="Scheu S."/>
            <person name="Thuermer A."/>
        </authorList>
    </citation>
    <scope>NUCLEOTIDE SEQUENCE [LARGE SCALE GENOMIC DNA]</scope>
    <source>
        <strain evidence="7">DSM 19095 / LMG 27888 / CFBP 6595 / CHA0</strain>
    </source>
</reference>
<proteinExistence type="inferred from homology"/>
<evidence type="ECO:0000256" key="1">
    <source>
        <dbReference type="ARBA" id="ARBA00009437"/>
    </source>
</evidence>
<sequence>MLTNLSDVDLRKLRIFCTIVEAGGFTAAQVRLNTSLPRLSTLVRDLEIRLGYSLCRRGKSGFQLSEQGAQTYAAAQELYADIDRFHRRVVMLNEKYPEFLQIGSVDNLLSLDQAPLPQALASFRLVSPSTRIDLQVMRADELEQAVLEGRLHLAIGCFNHQLSGLHYQALFEEEQNLYCGRGHPFFARPDEHFTDEEIGAADYVDRGYMLESRRPHKLRFGNSVSAFSMEAIATLIASGTCIGYLPTHYADIWVARGMLRVIAPQRLRYNAAFHSITRQGQVPTESLAKLMQALQAAKHSVTLKSSTQV</sequence>
<dbReference type="InterPro" id="IPR036390">
    <property type="entry name" value="WH_DNA-bd_sf"/>
</dbReference>
<dbReference type="eggNOG" id="COG0583">
    <property type="taxonomic scope" value="Bacteria"/>
</dbReference>
<dbReference type="GeneID" id="57476481"/>
<dbReference type="KEGG" id="pprc:PFLCHA0_c34920"/>
<evidence type="ECO:0000256" key="4">
    <source>
        <dbReference type="ARBA" id="ARBA00023163"/>
    </source>
</evidence>
<dbReference type="InterPro" id="IPR036388">
    <property type="entry name" value="WH-like_DNA-bd_sf"/>
</dbReference>
<dbReference type="PROSITE" id="PS50931">
    <property type="entry name" value="HTH_LYSR"/>
    <property type="match status" value="1"/>
</dbReference>
<dbReference type="AlphaFoldDB" id="A0A2C9ENR7"/>
<dbReference type="RefSeq" id="WP_015635927.1">
    <property type="nucleotide sequence ID" value="NC_021237.1"/>
</dbReference>
<dbReference type="Pfam" id="PF00126">
    <property type="entry name" value="HTH_1"/>
    <property type="match status" value="1"/>
</dbReference>
<dbReference type="CDD" id="cd05466">
    <property type="entry name" value="PBP2_LTTR_substrate"/>
    <property type="match status" value="1"/>
</dbReference>
<dbReference type="PANTHER" id="PTHR30126:SF98">
    <property type="entry name" value="HTH-TYPE TRANSCRIPTIONAL ACTIVATOR BAUR"/>
    <property type="match status" value="1"/>
</dbReference>
<evidence type="ECO:0000313" key="7">
    <source>
        <dbReference type="Proteomes" id="UP000013940"/>
    </source>
</evidence>
<evidence type="ECO:0000259" key="5">
    <source>
        <dbReference type="PROSITE" id="PS50931"/>
    </source>
</evidence>
<name>A0A2C9ENR7_PSEPH</name>
<dbReference type="EMBL" id="CP003190">
    <property type="protein sequence ID" value="AGL85261.1"/>
    <property type="molecule type" value="Genomic_DNA"/>
</dbReference>
<dbReference type="GO" id="GO:0003700">
    <property type="term" value="F:DNA-binding transcription factor activity"/>
    <property type="evidence" value="ECO:0007669"/>
    <property type="project" value="InterPro"/>
</dbReference>
<dbReference type="Pfam" id="PF03466">
    <property type="entry name" value="LysR_substrate"/>
    <property type="match status" value="1"/>
</dbReference>
<comment type="similarity">
    <text evidence="1">Belongs to the LysR transcriptional regulatory family.</text>
</comment>